<dbReference type="Pfam" id="PF01527">
    <property type="entry name" value="HTH_Tnp_1"/>
    <property type="match status" value="1"/>
</dbReference>
<gene>
    <name evidence="1" type="ORF">NIT7321_01666</name>
</gene>
<dbReference type="RefSeq" id="WP_050673177.1">
    <property type="nucleotide sequence ID" value="NZ_CVRL01000016.1"/>
</dbReference>
<organism evidence="1 2">
    <name type="scientific">Phaeobacter italicus</name>
    <dbReference type="NCBI Taxonomy" id="481446"/>
    <lineage>
        <taxon>Bacteria</taxon>
        <taxon>Pseudomonadati</taxon>
        <taxon>Pseudomonadota</taxon>
        <taxon>Alphaproteobacteria</taxon>
        <taxon>Rhodobacterales</taxon>
        <taxon>Roseobacteraceae</taxon>
        <taxon>Phaeobacter</taxon>
    </lineage>
</organism>
<dbReference type="SUPFAM" id="SSF48295">
    <property type="entry name" value="TrpR-like"/>
    <property type="match status" value="1"/>
</dbReference>
<evidence type="ECO:0000313" key="1">
    <source>
        <dbReference type="EMBL" id="CRL10818.1"/>
    </source>
</evidence>
<dbReference type="InterPro" id="IPR002514">
    <property type="entry name" value="Transposase_8"/>
</dbReference>
<dbReference type="EMBL" id="CVRL01000016">
    <property type="protein sequence ID" value="CRL10818.1"/>
    <property type="molecule type" value="Genomic_DNA"/>
</dbReference>
<dbReference type="Proteomes" id="UP000043764">
    <property type="component" value="Unassembled WGS sequence"/>
</dbReference>
<dbReference type="InterPro" id="IPR010921">
    <property type="entry name" value="Trp_repressor/repl_initiator"/>
</dbReference>
<accession>A0A0H5D252</accession>
<proteinExistence type="predicted"/>
<dbReference type="GO" id="GO:0006313">
    <property type="term" value="P:DNA transposition"/>
    <property type="evidence" value="ECO:0007669"/>
    <property type="project" value="InterPro"/>
</dbReference>
<evidence type="ECO:0000313" key="2">
    <source>
        <dbReference type="Proteomes" id="UP000043764"/>
    </source>
</evidence>
<name>A0A0H5D252_9RHOB</name>
<dbReference type="GO" id="GO:0004803">
    <property type="term" value="F:transposase activity"/>
    <property type="evidence" value="ECO:0007669"/>
    <property type="project" value="InterPro"/>
</dbReference>
<keyword evidence="2" id="KW-1185">Reference proteome</keyword>
<sequence>MSKRKQHVPEFKAKVALEALQGEETAAELAIRLGLHPTMIHQWKRALLESALGVFQPDVIPFPSFTLYMILI</sequence>
<dbReference type="GO" id="GO:0043565">
    <property type="term" value="F:sequence-specific DNA binding"/>
    <property type="evidence" value="ECO:0007669"/>
    <property type="project" value="InterPro"/>
</dbReference>
<dbReference type="AlphaFoldDB" id="A0A0H5D252"/>
<protein>
    <submittedName>
        <fullName evidence="1">Transposase</fullName>
    </submittedName>
</protein>
<reference evidence="2" key="1">
    <citation type="submission" date="2015-05" db="EMBL/GenBank/DDBJ databases">
        <authorList>
            <person name="Rodrigo-Torres Lidia"/>
            <person name="Arahal R.David."/>
        </authorList>
    </citation>
    <scope>NUCLEOTIDE SEQUENCE [LARGE SCALE GENOMIC DNA]</scope>
    <source>
        <strain evidence="2">CECT 7321</strain>
    </source>
</reference>